<dbReference type="EMBL" id="DAAJFY010000003">
    <property type="protein sequence ID" value="HAC0275059.1"/>
    <property type="molecule type" value="Genomic_DNA"/>
</dbReference>
<evidence type="ECO:0000313" key="5">
    <source>
        <dbReference type="EMBL" id="EAD3792516.1"/>
    </source>
</evidence>
<dbReference type="Proteomes" id="UP000549379">
    <property type="component" value="Unassembled WGS sequence"/>
</dbReference>
<reference evidence="21 39" key="7">
    <citation type="submission" date="2019-09" db="EMBL/GenBank/DDBJ databases">
        <authorList>
            <consortium name="GenomeTrakr network: Whole genome sequencing for foodborne pathogen traceback"/>
        </authorList>
    </citation>
    <scope>NUCLEOTIDE SEQUENCE [LARGE SCALE GENOMIC DNA]</scope>
    <source>
        <strain evidence="15 53">CFSAN072474</strain>
        <strain evidence="21 39">FLAG-55987</strain>
        <strain evidence="17 45">PHLUSALM00088</strain>
    </source>
</reference>
<dbReference type="Proteomes" id="UP000455569">
    <property type="component" value="Unassembled WGS sequence"/>
</dbReference>
<evidence type="ECO:0000313" key="43">
    <source>
        <dbReference type="Proteomes" id="UP000389283"/>
    </source>
</evidence>
<dbReference type="EMBL" id="AABCVX010000003">
    <property type="protein sequence ID" value="EAG6169075.1"/>
    <property type="molecule type" value="Genomic_DNA"/>
</dbReference>
<dbReference type="EMBL" id="AABBAW010000008">
    <property type="protein sequence ID" value="EAG2516192.1"/>
    <property type="molecule type" value="Genomic_DNA"/>
</dbReference>
<evidence type="ECO:0000313" key="19">
    <source>
        <dbReference type="EMBL" id="ECB9514754.1"/>
    </source>
</evidence>
<evidence type="ECO:0000313" key="35">
    <source>
        <dbReference type="Proteomes" id="UP000337746"/>
    </source>
</evidence>
<evidence type="ECO:0000313" key="37">
    <source>
        <dbReference type="Proteomes" id="UP000344343"/>
    </source>
</evidence>
<evidence type="ECO:0000313" key="30">
    <source>
        <dbReference type="EMBL" id="NYA02440.1"/>
    </source>
</evidence>
<dbReference type="InterPro" id="IPR029068">
    <property type="entry name" value="Glyas_Bleomycin-R_OHBP_Dase"/>
</dbReference>
<evidence type="ECO:0000313" key="7">
    <source>
        <dbReference type="EMBL" id="EAD5786095.1"/>
    </source>
</evidence>
<evidence type="ECO:0000313" key="46">
    <source>
        <dbReference type="Proteomes" id="UP000423131"/>
    </source>
</evidence>
<proteinExistence type="predicted"/>
<dbReference type="InterPro" id="IPR028973">
    <property type="entry name" value="PhnB-like"/>
</dbReference>
<reference evidence="30 58" key="9">
    <citation type="submission" date="2020-06" db="EMBL/GenBank/DDBJ databases">
        <title>Two Listeria outbreaks in Switzerland in 2018 and 2020.</title>
        <authorList>
            <person name="Stevens M.J.A."/>
            <person name="Bloemberg G."/>
            <person name="Nusch-Inderbinnen M."/>
            <person name="Stephan R."/>
        </authorList>
    </citation>
    <scope>NUCLEOTIDE SEQUENCE [LARGE SCALE GENOMIC DNA]</scope>
    <source>
        <strain evidence="30 58">N18-0707</strain>
    </source>
</reference>
<dbReference type="Proteomes" id="UP000481141">
    <property type="component" value="Unassembled WGS sequence"/>
</dbReference>
<dbReference type="EMBL" id="AAHZFN010000008">
    <property type="protein sequence ID" value="ECB9473523.1"/>
    <property type="molecule type" value="Genomic_DNA"/>
</dbReference>
<dbReference type="Proteomes" id="UP000398321">
    <property type="component" value="Unassembled WGS sequence"/>
</dbReference>
<dbReference type="EMBL" id="AABBZO010000011">
    <property type="protein sequence ID" value="EAG4462709.1"/>
    <property type="molecule type" value="Genomic_DNA"/>
</dbReference>
<evidence type="ECO:0000313" key="38">
    <source>
        <dbReference type="Proteomes" id="UP000345329"/>
    </source>
</evidence>
<reference evidence="31 63" key="1">
    <citation type="submission" date="2016-09" db="EMBL/GenBank/DDBJ databases">
        <title>100K Listeria isolates.</title>
        <authorList>
            <person name="Chen P."/>
            <person name="Weimer B.C."/>
            <person name="Kong N."/>
            <person name="Huang B."/>
        </authorList>
    </citation>
    <scope>NUCLEOTIDE SEQUENCE [LARGE SCALE GENOMIC DNA]</scope>
    <source>
        <strain evidence="31 63">BCW_2383</strain>
    </source>
</reference>
<dbReference type="EMBL" id="AALGDA010000003">
    <property type="protein sequence ID" value="ECY9781732.1"/>
    <property type="molecule type" value="Genomic_DNA"/>
</dbReference>
<dbReference type="Proteomes" id="UP000339309">
    <property type="component" value="Unassembled WGS sequence"/>
</dbReference>
<dbReference type="Proteomes" id="UP000331186">
    <property type="component" value="Unassembled WGS sequence"/>
</dbReference>
<sequence length="142" mass="16372">MIQATVPYFTFDGEATEALDFYKKVFQAEITQMRYFHELEGFSGDKKQGERILHARLTKDEKDLFYFSDTLEGETDAGNRLALAVNFSSEADFVHAFVLLSKTGTIEIPIQNTFWDAKYAKVIDHYSIDWHLNLENESTTKV</sequence>
<dbReference type="SUPFAM" id="SSF54593">
    <property type="entry name" value="Glyoxalase/Bleomycin resistance protein/Dihydroxybiphenyl dioxygenase"/>
    <property type="match status" value="1"/>
</dbReference>
<evidence type="ECO:0000313" key="52">
    <source>
        <dbReference type="Proteomes" id="UP000489121"/>
    </source>
</evidence>
<dbReference type="PANTHER" id="PTHR33990">
    <property type="entry name" value="PROTEIN YJDN-RELATED"/>
    <property type="match status" value="1"/>
</dbReference>
<reference evidence="1 36" key="4">
    <citation type="submission" date="2018-06" db="EMBL/GenBank/DDBJ databases">
        <authorList>
            <consortium name="PulseNet: The National Subtyping Network for Foodborne Disease Surveillance"/>
            <person name="Tarr C.L."/>
            <person name="Trees E."/>
            <person name="Katz L.S."/>
            <person name="Carleton-Romer H.A."/>
            <person name="Stroika S."/>
            <person name="Kucerova Z."/>
            <person name="Roache K.F."/>
            <person name="Sabol A.L."/>
            <person name="Besser J."/>
            <person name="Gerner-Smidt P."/>
        </authorList>
    </citation>
    <scope>NUCLEOTIDE SEQUENCE [LARGE SCALE GENOMIC DNA]</scope>
    <source>
        <strain evidence="1 36">2015L-6227</strain>
        <strain evidence="22 52">PNUSAL005692</strain>
    </source>
</reference>
<dbReference type="EMBL" id="AABAWE010000004">
    <property type="protein sequence ID" value="EAG2087301.1"/>
    <property type="molecule type" value="Genomic_DNA"/>
</dbReference>
<evidence type="ECO:0000313" key="3">
    <source>
        <dbReference type="EMBL" id="EAC6547239.1"/>
    </source>
</evidence>
<dbReference type="Proteomes" id="UP000844415">
    <property type="component" value="Unassembled WGS sequence"/>
</dbReference>
<evidence type="ECO:0000313" key="29">
    <source>
        <dbReference type="EMBL" id="HAC0275059.1"/>
    </source>
</evidence>
<evidence type="ECO:0000313" key="13">
    <source>
        <dbReference type="EMBL" id="EAG4462709.1"/>
    </source>
</evidence>
<evidence type="ECO:0000313" key="58">
    <source>
        <dbReference type="Proteomes" id="UP000544530"/>
    </source>
</evidence>
<dbReference type="EMBL" id="AAAMZD010000003">
    <property type="protein sequence ID" value="EAD3792516.1"/>
    <property type="molecule type" value="Genomic_DNA"/>
</dbReference>
<dbReference type="Proteomes" id="UP000467347">
    <property type="component" value="Unassembled WGS sequence"/>
</dbReference>
<dbReference type="EMBL" id="AAAIXK010000002">
    <property type="protein sequence ID" value="EAC5549852.1"/>
    <property type="molecule type" value="Genomic_DNA"/>
</dbReference>
<dbReference type="KEGG" id="lmv:Y193_07530"/>
<evidence type="ECO:0000313" key="44">
    <source>
        <dbReference type="Proteomes" id="UP000398321"/>
    </source>
</evidence>
<evidence type="ECO:0000313" key="48">
    <source>
        <dbReference type="Proteomes" id="UP000467347"/>
    </source>
</evidence>
<dbReference type="Proteomes" id="UP000272537">
    <property type="component" value="Unassembled WGS sequence"/>
</dbReference>
<dbReference type="Proteomes" id="UP000345329">
    <property type="component" value="Unassembled WGS sequence"/>
</dbReference>
<evidence type="ECO:0000313" key="28">
    <source>
        <dbReference type="EMBL" id="HAC0012779.1"/>
    </source>
</evidence>
<evidence type="ECO:0000313" key="21">
    <source>
        <dbReference type="EMBL" id="ECY6544663.1"/>
    </source>
</evidence>
<dbReference type="EMBL" id="AAHZFY010000039">
    <property type="protein sequence ID" value="ECB9514754.1"/>
    <property type="molecule type" value="Genomic_DNA"/>
</dbReference>
<evidence type="ECO:0000313" key="47">
    <source>
        <dbReference type="Proteomes" id="UP000455569"/>
    </source>
</evidence>
<evidence type="ECO:0000313" key="10">
    <source>
        <dbReference type="EMBL" id="EAG2516192.1"/>
    </source>
</evidence>
<dbReference type="GO" id="GO:0051213">
    <property type="term" value="F:dioxygenase activity"/>
    <property type="evidence" value="ECO:0007669"/>
    <property type="project" value="UniProtKB-KW"/>
</dbReference>
<dbReference type="Proteomes" id="UP000410967">
    <property type="component" value="Unassembled WGS sequence"/>
</dbReference>
<evidence type="ECO:0000313" key="15">
    <source>
        <dbReference type="EMBL" id="EAG9387015.1"/>
    </source>
</evidence>
<evidence type="ECO:0000313" key="34">
    <source>
        <dbReference type="Proteomes" id="UP000331186"/>
    </source>
</evidence>
<dbReference type="Proteomes" id="UP000540117">
    <property type="component" value="Unassembled WGS sequence"/>
</dbReference>
<keyword evidence="19" id="KW-0560">Oxidoreductase</keyword>
<dbReference type="Proteomes" id="UP000365297">
    <property type="component" value="Unassembled WGS sequence"/>
</dbReference>
<dbReference type="Proteomes" id="UP000344343">
    <property type="component" value="Unassembled WGS sequence"/>
</dbReference>
<dbReference type="EMBL" id="JACAVN010000007">
    <property type="protein sequence ID" value="NYA02440.1"/>
    <property type="molecule type" value="Genomic_DNA"/>
</dbReference>
<dbReference type="Proteomes" id="UP000376505">
    <property type="component" value="Unassembled WGS sequence"/>
</dbReference>
<reference evidence="43 44" key="5">
    <citation type="submission" date="2019-07" db="EMBL/GenBank/DDBJ databases">
        <authorList>
            <consortium name="GenomeTrakr: Next Generation Sequencing Network for Food Pathogen Tracability"/>
        </authorList>
    </citation>
    <scope>NUCLEOTIDE SEQUENCE [LARGE SCALE GENOMIC DNA]</scope>
    <source>
        <strain evidence="11 59">10B02965A-1</strain>
        <strain evidence="4 41">CFSAN008042</strain>
        <strain evidence="13 56">CFSAN063727</strain>
        <strain evidence="23 47">CFSAN102901</strain>
        <strain evidence="2 40">FDA00007096</strain>
        <strain evidence="9">FDA00011243</strain>
        <strain evidence="3 34">FDA00013332</strain>
        <strain evidence="7 37">FDA00013853</strain>
        <strain evidence="18 46">FDA00014336</strain>
        <strain evidence="20 43">FDA00014370</strain>
        <strain evidence="19 44">FDA00014392</strain>
        <strain evidence="26">FDA00015054</strain>
        <strain evidence="12 57">FDA1005580-S054-001</strain>
        <strain evidence="50">FDA1090798-S029-001</strain>
        <strain evidence="51">FDA956581-098-004</strain>
        <strain evidence="10 54">FDA960927-006-004</strain>
        <strain evidence="14 60">FLAG-38921</strain>
        <strain evidence="8 35">FLAG-54356</strain>
        <strain evidence="6 42">FSIS31901579</strain>
        <strain evidence="16 55">LS1344</strain>
        <strain evidence="24 48">OSF101448</strain>
        <strain evidence="5 38">VA-WGS-00405</strain>
    </source>
</reference>
<evidence type="ECO:0000313" key="56">
    <source>
        <dbReference type="Proteomes" id="UP000528151"/>
    </source>
</evidence>
<evidence type="ECO:0000313" key="49">
    <source>
        <dbReference type="Proteomes" id="UP000467536"/>
    </source>
</evidence>
<dbReference type="Proteomes" id="UP000389283">
    <property type="component" value="Unassembled WGS sequence"/>
</dbReference>
<evidence type="ECO:0000313" key="33">
    <source>
        <dbReference type="Proteomes" id="UP000272537"/>
    </source>
</evidence>
<dbReference type="Proteomes" id="UP000852906">
    <property type="component" value="Unassembled WGS sequence"/>
</dbReference>
<evidence type="ECO:0000313" key="45">
    <source>
        <dbReference type="Proteomes" id="UP000410967"/>
    </source>
</evidence>
<evidence type="ECO:0000313" key="51">
    <source>
        <dbReference type="Proteomes" id="UP000481141"/>
    </source>
</evidence>
<dbReference type="Proteomes" id="UP000478704">
    <property type="component" value="Unassembled WGS sequence"/>
</dbReference>
<evidence type="ECO:0000313" key="55">
    <source>
        <dbReference type="Proteomes" id="UP000527632"/>
    </source>
</evidence>
<evidence type="ECO:0000313" key="50">
    <source>
        <dbReference type="Proteomes" id="UP000478704"/>
    </source>
</evidence>
<dbReference type="Proteomes" id="UP000544530">
    <property type="component" value="Unassembled WGS sequence"/>
</dbReference>
<evidence type="ECO:0000313" key="8">
    <source>
        <dbReference type="EMBL" id="EAG2087301.1"/>
    </source>
</evidence>
<evidence type="ECO:0000313" key="22">
    <source>
        <dbReference type="EMBL" id="ECY9781732.1"/>
    </source>
</evidence>
<keyword evidence="19" id="KW-0223">Dioxygenase</keyword>
<gene>
    <name evidence="1" type="ORF">ABZ57_03370</name>
    <name evidence="31" type="ORF">AJL21_04300</name>
    <name evidence="2" type="ORF">ARY78_05310</name>
    <name evidence="10" type="ORF">B1N52_13545</name>
    <name evidence="9" type="ORF">B1S26_08775</name>
    <name evidence="11" type="ORF">B5K54_05995</name>
    <name evidence="8" type="ORF">BCZ21_08525</name>
    <name evidence="13" type="ORF">CA369_10455</name>
    <name evidence="12" type="ORF">CAV64_03285</name>
    <name evidence="15" type="ORF">CW845_05915</name>
    <name evidence="14" type="ORF">DCT16_06740</name>
    <name evidence="4" type="ORF">DQ70_07750</name>
    <name evidence="3" type="ORF">DU018_02545</name>
    <name evidence="32" type="ORF">DYZ80_01729</name>
    <name evidence="16" type="ORF">E5F58_08515</name>
    <name evidence="7" type="ORF">EX365_05980</name>
    <name evidence="6" type="ORF">EXZ73_01155</name>
    <name evidence="21" type="ORF">F6436_09990</name>
    <name evidence="22" type="ORF">F6515_01860</name>
    <name evidence="17" type="ORF">FA835_00695</name>
    <name evidence="19" type="ORF">FLQ97_13615</name>
    <name evidence="18" type="ORF">FLR03_07475</name>
    <name evidence="20" type="ORF">FNX40_08320</name>
    <name evidence="25" type="ORF">FV747_09165</name>
    <name evidence="26" type="ORF">G3O21_001191</name>
    <name evidence="24" type="ORF">GJW51_05640</name>
    <name evidence="23" type="ORF">GQG13_07145</name>
    <name evidence="27" type="ORF">GYS09_06030</name>
    <name evidence="28" type="ORF">GYX23_07140</name>
    <name evidence="29" type="ORF">GYY14_06655</name>
    <name evidence="30" type="ORF">HZJ64_11380</name>
    <name evidence="5" type="ORF">UI29_07040</name>
</gene>
<evidence type="ECO:0000313" key="1">
    <source>
        <dbReference type="EMBL" id="EAC4551511.1"/>
    </source>
</evidence>
<evidence type="ECO:0000313" key="12">
    <source>
        <dbReference type="EMBL" id="EAG4330261.1"/>
    </source>
</evidence>
<dbReference type="EMBL" id="AAAJWF010000004">
    <property type="protein sequence ID" value="EAC7480575.1"/>
    <property type="molecule type" value="Genomic_DNA"/>
</dbReference>
<reference evidence="32 33" key="2">
    <citation type="journal article" date="2018" name="BMC Genomics">
        <title>Genes significantly associated with lineage II food isolates of Listeria monocytogenes.</title>
        <authorList>
            <person name="Pirone-Davies C."/>
            <person name="Chen Y."/>
            <person name="Pightling A."/>
            <person name="Ryan G."/>
            <person name="Wang Y."/>
            <person name="Yao K."/>
            <person name="Hoffmann M."/>
            <person name="Allard M.W."/>
        </authorList>
    </citation>
    <scope>NUCLEOTIDE SEQUENCE [LARGE SCALE GENOMIC DNA]</scope>
    <source>
        <strain evidence="32 33">PNUSAL000550</strain>
    </source>
</reference>
<evidence type="ECO:0000313" key="9">
    <source>
        <dbReference type="EMBL" id="EAG2245489.1"/>
    </source>
</evidence>
<evidence type="ECO:0000313" key="2">
    <source>
        <dbReference type="EMBL" id="EAC5549852.1"/>
    </source>
</evidence>
<dbReference type="Proteomes" id="UP000566721">
    <property type="component" value="Unassembled WGS sequence"/>
</dbReference>
<evidence type="ECO:0000313" key="54">
    <source>
        <dbReference type="Proteomes" id="UP000525850"/>
    </source>
</evidence>
<evidence type="ECO:0000313" key="25">
    <source>
        <dbReference type="EMBL" id="EDO0986165.1"/>
    </source>
</evidence>
<accession>A0A0B8QXI2</accession>
<reference evidence="25 49" key="6">
    <citation type="submission" date="2019-08" db="EMBL/GenBank/DDBJ databases">
        <authorList>
            <person name="Ashton P.M."/>
            <person name="Dallman T."/>
            <person name="Nair S."/>
            <person name="De Pinna E."/>
            <person name="Peters T."/>
            <person name="Grant K."/>
        </authorList>
    </citation>
    <scope>NUCLEOTIDE SEQUENCE [LARGE SCALE GENOMIC DNA]</scope>
    <source>
        <strain evidence="25 49">788324</strain>
    </source>
</reference>
<dbReference type="Proteomes" id="UP000337746">
    <property type="component" value="Unassembled WGS sequence"/>
</dbReference>
<dbReference type="KEGG" id="lmok:CQ02_08370"/>
<evidence type="ECO:0000313" key="39">
    <source>
        <dbReference type="Proteomes" id="UP000364988"/>
    </source>
</evidence>
<evidence type="ECO:0000313" key="4">
    <source>
        <dbReference type="EMBL" id="EAC7480575.1"/>
    </source>
</evidence>
<dbReference type="Proteomes" id="UP000842809">
    <property type="component" value="Unassembled WGS sequence"/>
</dbReference>
<dbReference type="EMBL" id="AANCRK010000003">
    <property type="protein sequence ID" value="EDN7714891.1"/>
    <property type="molecule type" value="Genomic_DNA"/>
</dbReference>
<evidence type="ECO:0000313" key="31">
    <source>
        <dbReference type="EMBL" id="OET52515.1"/>
    </source>
</evidence>
<reference evidence="27" key="8">
    <citation type="submission" date="2020-01" db="EMBL/GenBank/DDBJ databases">
        <authorList>
            <consortium name="NCBI Pathogen Detection Project"/>
        </authorList>
    </citation>
    <scope>NUCLEOTIDE SEQUENCE</scope>
    <source>
        <strain evidence="27">CFIAFB20100120</strain>
        <strain evidence="29">CFIAFB20170037</strain>
        <strain evidence="28">CFIAFB20170045</strain>
    </source>
</reference>
<dbReference type="EMBL" id="AABBYJ010000002">
    <property type="protein sequence ID" value="EAG4330261.1"/>
    <property type="molecule type" value="Genomic_DNA"/>
</dbReference>
<evidence type="ECO:0000313" key="11">
    <source>
        <dbReference type="EMBL" id="EAG2996831.1"/>
    </source>
</evidence>
<evidence type="ECO:0000313" key="62">
    <source>
        <dbReference type="Proteomes" id="UP000844415"/>
    </source>
</evidence>
<evidence type="ECO:0000313" key="14">
    <source>
        <dbReference type="EMBL" id="EAG6169075.1"/>
    </source>
</evidence>
<evidence type="ECO:0000313" key="57">
    <source>
        <dbReference type="Proteomes" id="UP000540117"/>
    </source>
</evidence>
<dbReference type="Proteomes" id="UP000364988">
    <property type="component" value="Unassembled WGS sequence"/>
</dbReference>
<dbReference type="EMBL" id="AANPAU010000003">
    <property type="protein sequence ID" value="EDP8513789.1"/>
    <property type="molecule type" value="Genomic_DNA"/>
</dbReference>
<evidence type="ECO:0000313" key="24">
    <source>
        <dbReference type="EMBL" id="EDN9836138.1"/>
    </source>
</evidence>
<evidence type="ECO:0000313" key="59">
    <source>
        <dbReference type="Proteomes" id="UP000549379"/>
    </source>
</evidence>
<evidence type="ECO:0000313" key="61">
    <source>
        <dbReference type="Proteomes" id="UP000841146"/>
    </source>
</evidence>
<dbReference type="EMBL" id="MJTJ01000006">
    <property type="protein sequence ID" value="OET52515.1"/>
    <property type="molecule type" value="Genomic_DNA"/>
</dbReference>
<dbReference type="EMBL" id="AABGUK010000003">
    <property type="protein sequence ID" value="EAH4242020.1"/>
    <property type="molecule type" value="Genomic_DNA"/>
</dbReference>
<dbReference type="CDD" id="cd06588">
    <property type="entry name" value="PhnB_like"/>
    <property type="match status" value="1"/>
</dbReference>
<evidence type="ECO:0000313" key="41">
    <source>
        <dbReference type="Proteomes" id="UP000368512"/>
    </source>
</evidence>
<dbReference type="Proteomes" id="UP000525850">
    <property type="component" value="Unassembled WGS sequence"/>
</dbReference>
<dbReference type="Proteomes" id="UP000527632">
    <property type="component" value="Unassembled WGS sequence"/>
</dbReference>
<evidence type="ECO:0000313" key="18">
    <source>
        <dbReference type="EMBL" id="ECB9473523.1"/>
    </source>
</evidence>
<evidence type="ECO:0000313" key="23">
    <source>
        <dbReference type="EMBL" id="EDN7714891.1"/>
    </source>
</evidence>
<evidence type="ECO:0000313" key="32">
    <source>
        <dbReference type="EMBL" id="RKA08536.1"/>
    </source>
</evidence>
<evidence type="ECO:0000313" key="26">
    <source>
        <dbReference type="EMBL" id="EDP8513789.1"/>
    </source>
</evidence>
<dbReference type="Proteomes" id="UP000368512">
    <property type="component" value="Unassembled WGS sequence"/>
</dbReference>
<evidence type="ECO:0000313" key="20">
    <source>
        <dbReference type="EMBL" id="ECC1556799.1"/>
    </source>
</evidence>
<dbReference type="EMBL" id="AAAJKI010000003">
    <property type="protein sequence ID" value="EAC6547239.1"/>
    <property type="molecule type" value="Genomic_DNA"/>
</dbReference>
<dbReference type="EMBL" id="AABAYG010000004">
    <property type="protein sequence ID" value="EAG2245489.1"/>
    <property type="molecule type" value="Genomic_DNA"/>
</dbReference>
<evidence type="ECO:0000313" key="36">
    <source>
        <dbReference type="Proteomes" id="UP000339309"/>
    </source>
</evidence>
<dbReference type="RefSeq" id="WP_003726651.1">
    <property type="nucleotide sequence ID" value="NC_021824.1"/>
</dbReference>
<dbReference type="PANTHER" id="PTHR33990:SF1">
    <property type="entry name" value="PROTEIN YJDN"/>
    <property type="match status" value="1"/>
</dbReference>
<dbReference type="EMBL" id="DAAJCS010000004">
    <property type="protein sequence ID" value="HAC0012779.1"/>
    <property type="molecule type" value="Genomic_DNA"/>
</dbReference>
<evidence type="ECO:0000313" key="27">
    <source>
        <dbReference type="EMBL" id="HAB8556854.1"/>
    </source>
</evidence>
<evidence type="ECO:0000313" key="63">
    <source>
        <dbReference type="Proteomes" id="UP000852906"/>
    </source>
</evidence>
<dbReference type="Proteomes" id="UP000522199">
    <property type="component" value="Unassembled WGS sequence"/>
</dbReference>
<dbReference type="Proteomes" id="UP000423131">
    <property type="component" value="Unassembled WGS sequence"/>
</dbReference>
<dbReference type="Proteomes" id="UP000528151">
    <property type="component" value="Unassembled WGS sequence"/>
</dbReference>
<evidence type="ECO:0000313" key="17">
    <source>
        <dbReference type="EMBL" id="EAK9315615.1"/>
    </source>
</evidence>
<dbReference type="Proteomes" id="UP000489121">
    <property type="component" value="Unassembled WGS sequence"/>
</dbReference>
<dbReference type="Proteomes" id="UP000841146">
    <property type="component" value="Unassembled WGS sequence"/>
</dbReference>
<dbReference type="Gene3D" id="3.10.180.10">
    <property type="entry name" value="2,3-Dihydroxybiphenyl 1,2-Dioxygenase, domain 1"/>
    <property type="match status" value="1"/>
</dbReference>
<protein>
    <submittedName>
        <fullName evidence="19">Glyoxalase/bleomycin resistance/extradiol dioxygenase family protein</fullName>
    </submittedName>
    <submittedName>
        <fullName evidence="23">VOC family protein</fullName>
    </submittedName>
</protein>
<dbReference type="EMBL" id="AANDSR010000003">
    <property type="protein sequence ID" value="EDN9836138.1"/>
    <property type="molecule type" value="Genomic_DNA"/>
</dbReference>
<dbReference type="AlphaFoldDB" id="A0A0B8QXI2"/>
<dbReference type="OMA" id="IMWQINT"/>
<evidence type="ECO:0000313" key="60">
    <source>
        <dbReference type="Proteomes" id="UP000566721"/>
    </source>
</evidence>
<dbReference type="EMBL" id="AAANYR010000003">
    <property type="protein sequence ID" value="EAD5786095.1"/>
    <property type="molecule type" value="Genomic_DNA"/>
</dbReference>
<dbReference type="EMBL" id="QXLS01000003">
    <property type="protein sequence ID" value="RKA08536.1"/>
    <property type="molecule type" value="Genomic_DNA"/>
</dbReference>
<evidence type="ECO:0000313" key="6">
    <source>
        <dbReference type="EMBL" id="EAD5772886.1"/>
    </source>
</evidence>
<dbReference type="EMBL" id="AAAIKW010000002">
    <property type="protein sequence ID" value="EAC4551511.1"/>
    <property type="molecule type" value="Genomic_DNA"/>
</dbReference>
<dbReference type="EMBL" id="AABEKY010000003">
    <property type="protein sequence ID" value="EAG9387015.1"/>
    <property type="molecule type" value="Genomic_DNA"/>
</dbReference>
<dbReference type="EMBL" id="AACKDQ010000001">
    <property type="protein sequence ID" value="EAK9315615.1"/>
    <property type="molecule type" value="Genomic_DNA"/>
</dbReference>
<dbReference type="EMBL" id="AAANYN010000001">
    <property type="protein sequence ID" value="EAD5772886.1"/>
    <property type="molecule type" value="Genomic_DNA"/>
</dbReference>
<dbReference type="EMBL" id="AABBHO010000013">
    <property type="protein sequence ID" value="EAG2996831.1"/>
    <property type="molecule type" value="Genomic_DNA"/>
</dbReference>
<evidence type="ECO:0000313" key="40">
    <source>
        <dbReference type="Proteomes" id="UP000365297"/>
    </source>
</evidence>
<evidence type="ECO:0000313" key="16">
    <source>
        <dbReference type="EMBL" id="EAH4242020.1"/>
    </source>
</evidence>
<dbReference type="EMBL" id="AANEHK010000007">
    <property type="protein sequence ID" value="EDO0986165.1"/>
    <property type="molecule type" value="Genomic_DNA"/>
</dbReference>
<dbReference type="Proteomes" id="UP000467536">
    <property type="component" value="Unassembled WGS sequence"/>
</dbReference>
<evidence type="ECO:0000313" key="53">
    <source>
        <dbReference type="Proteomes" id="UP000522199"/>
    </source>
</evidence>
<dbReference type="EMBL" id="AAIAJJ010000004">
    <property type="protein sequence ID" value="ECC1556799.1"/>
    <property type="molecule type" value="Genomic_DNA"/>
</dbReference>
<dbReference type="EMBL" id="AALEDS010000008">
    <property type="protein sequence ID" value="ECY6544663.1"/>
    <property type="molecule type" value="Genomic_DNA"/>
</dbReference>
<evidence type="ECO:0000313" key="42">
    <source>
        <dbReference type="Proteomes" id="UP000376505"/>
    </source>
</evidence>
<organism evidence="19 44">
    <name type="scientific">Listeria monocytogenes</name>
    <dbReference type="NCBI Taxonomy" id="1639"/>
    <lineage>
        <taxon>Bacteria</taxon>
        <taxon>Bacillati</taxon>
        <taxon>Bacillota</taxon>
        <taxon>Bacilli</taxon>
        <taxon>Bacillales</taxon>
        <taxon>Listeriaceae</taxon>
        <taxon>Listeria</taxon>
    </lineage>
</organism>
<dbReference type="EMBL" id="DAAIJL010000004">
    <property type="protein sequence ID" value="HAB8556854.1"/>
    <property type="molecule type" value="Genomic_DNA"/>
</dbReference>
<comment type="caution">
    <text evidence="19">The sequence shown here is derived from an EMBL/GenBank/DDBJ whole genome shotgun (WGS) entry which is preliminary data.</text>
</comment>
<reference evidence="61 62" key="3">
    <citation type="journal article" date="2018" name="Genome Biol.">
        <title>SKESA: strategic k-mer extension for scrupulous assemblies.</title>
        <authorList>
            <person name="Souvorov A."/>
            <person name="Agarwala R."/>
            <person name="Lipman D.J."/>
        </authorList>
    </citation>
    <scope>NUCLEOTIDE SEQUENCE [LARGE SCALE GENOMIC DNA]</scope>
    <source>
        <strain evidence="27 62">CFIAFB20100120</strain>
        <strain evidence="29">CFIAFB20170037</strain>
        <strain evidence="28 61">CFIAFB20170045</strain>
    </source>
</reference>
<name>A0A0B8QXI2_LISMN</name>